<dbReference type="Gene3D" id="3.30.300.30">
    <property type="match status" value="3"/>
</dbReference>
<feature type="transmembrane region" description="Helical" evidence="1">
    <location>
        <begin position="1268"/>
        <end position="1289"/>
    </location>
</feature>
<dbReference type="Gene3D" id="3.40.50.980">
    <property type="match status" value="2"/>
</dbReference>
<evidence type="ECO:0000256" key="1">
    <source>
        <dbReference type="SAM" id="Phobius"/>
    </source>
</evidence>
<dbReference type="PROSITE" id="PS00455">
    <property type="entry name" value="AMP_BINDING"/>
    <property type="match status" value="3"/>
</dbReference>
<gene>
    <name evidence="4" type="ORF">PLOB_00007445</name>
</gene>
<dbReference type="PANTHER" id="PTHR24096">
    <property type="entry name" value="LONG-CHAIN-FATTY-ACID--COA LIGASE"/>
    <property type="match status" value="1"/>
</dbReference>
<evidence type="ECO:0000313" key="5">
    <source>
        <dbReference type="Proteomes" id="UP001159405"/>
    </source>
</evidence>
<dbReference type="SUPFAM" id="SSF56801">
    <property type="entry name" value="Acetyl-CoA synthetase-like"/>
    <property type="match status" value="3"/>
</dbReference>
<evidence type="ECO:0000259" key="3">
    <source>
        <dbReference type="Pfam" id="PF13193"/>
    </source>
</evidence>
<keyword evidence="1" id="KW-0472">Membrane</keyword>
<keyword evidence="1" id="KW-0812">Transmembrane</keyword>
<dbReference type="Pfam" id="PF00501">
    <property type="entry name" value="AMP-binding"/>
    <property type="match status" value="3"/>
</dbReference>
<dbReference type="EMBL" id="CALNXK010000135">
    <property type="protein sequence ID" value="CAH3166030.1"/>
    <property type="molecule type" value="Genomic_DNA"/>
</dbReference>
<feature type="domain" description="AMP-dependent synthetase/ligase" evidence="2">
    <location>
        <begin position="567"/>
        <end position="928"/>
    </location>
</feature>
<feature type="domain" description="AMP-binding enzyme C-terminal" evidence="3">
    <location>
        <begin position="439"/>
        <end position="515"/>
    </location>
</feature>
<evidence type="ECO:0000313" key="4">
    <source>
        <dbReference type="EMBL" id="CAH3166030.1"/>
    </source>
</evidence>
<accession>A0ABN8QJZ8</accession>
<dbReference type="InterPro" id="IPR045851">
    <property type="entry name" value="AMP-bd_C_sf"/>
</dbReference>
<dbReference type="Proteomes" id="UP001159405">
    <property type="component" value="Unassembled WGS sequence"/>
</dbReference>
<feature type="domain" description="AMP-binding enzyme C-terminal" evidence="3">
    <location>
        <begin position="1490"/>
        <end position="1564"/>
    </location>
</feature>
<dbReference type="InterPro" id="IPR020845">
    <property type="entry name" value="AMP-binding_CS"/>
</dbReference>
<dbReference type="InterPro" id="IPR025110">
    <property type="entry name" value="AMP-bd_C"/>
</dbReference>
<protein>
    <recommendedName>
        <fullName evidence="6">4-coumarate--CoA ligase</fullName>
    </recommendedName>
</protein>
<proteinExistence type="predicted"/>
<keyword evidence="1" id="KW-1133">Transmembrane helix</keyword>
<dbReference type="PANTHER" id="PTHR24096:SF422">
    <property type="entry name" value="BCDNA.GH02901"/>
    <property type="match status" value="1"/>
</dbReference>
<sequence>MGLKSKIADVDIPENLSWPQFVFQNFEQYGDKTAIADGLTGRSYTFQQLTVLTKKCGSALTKRGFKKGNVFAILLPNILEYPIIYYGVISIGGTVTTMNPLYTEEEIAHQLKDATAQHIITIPLFAEKAKQSASKVGIETVFVVGEADGCEPFSVLLQDDGEEFPEDVQFDPKDDIACLAYSSGTTGAPKGVMLTHFNLIADASIALHERFYLLNENPVVLGLLPFFHAFGQMTSLSCALLKGATVVCVAKFEPESFLKIMQDYKVSHAAIVPSTLMFLAKSPLVEQFDLSSLQDVSCGAAPLGEDLSKVLMARLPSIKWLRQGYGMTELSPVSHVSPCDDSIKHGSIGLLLPNLECKIVNIENGTELGPNEDGEICVRGPTVMKGYLNNPEATSQTIDSDGWLHTGDIGHYDEDEYFFVVDRLKELIKYKGFQVAPAELENLLISHPAILDAGVIGVPDPRAGELPKAFVVRKPDERITEEEIEKFVEERVAPHKALRGGVQFIDQIPRALSGKILRRQLKEMSKAQMETLVEDRVKEEGANVLKSKYPDVEIPDNLSWTEFVFQHFDEYGDRDAITDSATSRSYSFQQVKDLSRRCASALNKRGFKKGDVFALFLPNVPQFPVVYFGVLQAGGVVTSANPLFTTEELAKQLKQADAKWILTVPQLVHRAKEAMGELGRENVFVVGDVDGCESVSVLLKDDGSSVPEVTINPKEDAAVIPFSSGTTGHPKGVVLTHYNLIACGSIMRAKGFLSFDETTVLLAFLPFFHSFGMVANMSMGLHSGSSLVTMPRFEREKFLKALQRFEVTHLSVVPPVALMLAKHPDVDNFDLSYLTEVTCGAAPLGQELSKALMDRLPLLGSVRQGYGMTELSPVCHMTPAGNDKHGSVGVLLPNLRCKVVDVETGEALGPGQDGEICVKGPTVMKGYLNNPEATAQTIDSDGWLHTGDIAHYDEDEHFFIVDRVKELIKYKGYQVPPAELEALLISHPDIEDAAVIGVPDIESGELPRAFVVRKANATLTEDDVETFVEENVAPYKKLRGGVEFIDEIPKSLSGKILRRELRDKVKELAKVEKPMNTNRSFRRRKAISGRSYSYHQLKILTQRFSSALVRRGFKKGDVLAMYLPNVLEYPIIFYGVAFIGGMATTINPLYTSEELSHQLRKSAAKYLVTIPPLVENAKNAAATEGIRSVFVLGEAPPGCESLSALFSDDGSAFPEHVDINPEEDVVALPFSSGTTGVSKGVMLTHYNLISALTVVLNDDVFPDREKTIFLTLMPFYHIYALMVMLGAALRIGSKQVLLSRFEPNPFLKAIQDYKITDVPIVPPLVLFLAKHPLVDKFDLSSMVRVSSGAAPLGKELEIAMLKRLPKVQRLQQGYGMTEIAGASHVTPSPSKGKTKFGSVGLLLPNMRCKVINPDTGEILGPNRDGEICIKGPTVMKGYLGNPEATAQTIDNDGWLHTGDIGHYDEDEYFFIVDRLKELIKYKGFQVPPAELEALLISHPKIDDVAVIGVPDLEAGELPKAFVVRRGNVTSEEIMEFVAKKALPHKKLRGGVEFVDQIPKSASGKILRRLLRNHEKQKHTKASL</sequence>
<feature type="domain" description="AMP-dependent synthetase/ligase" evidence="2">
    <location>
        <begin position="24"/>
        <end position="388"/>
    </location>
</feature>
<organism evidence="4 5">
    <name type="scientific">Porites lobata</name>
    <dbReference type="NCBI Taxonomy" id="104759"/>
    <lineage>
        <taxon>Eukaryota</taxon>
        <taxon>Metazoa</taxon>
        <taxon>Cnidaria</taxon>
        <taxon>Anthozoa</taxon>
        <taxon>Hexacorallia</taxon>
        <taxon>Scleractinia</taxon>
        <taxon>Fungiina</taxon>
        <taxon>Poritidae</taxon>
        <taxon>Porites</taxon>
    </lineage>
</organism>
<evidence type="ECO:0008006" key="6">
    <source>
        <dbReference type="Google" id="ProtNLM"/>
    </source>
</evidence>
<name>A0ABN8QJZ8_9CNID</name>
<dbReference type="InterPro" id="IPR000873">
    <property type="entry name" value="AMP-dep_synth/lig_dom"/>
</dbReference>
<feature type="domain" description="AMP-binding enzyme C-terminal" evidence="3">
    <location>
        <begin position="979"/>
        <end position="1055"/>
    </location>
</feature>
<dbReference type="InterPro" id="IPR042099">
    <property type="entry name" value="ANL_N_sf"/>
</dbReference>
<dbReference type="CDD" id="cd05904">
    <property type="entry name" value="4CL"/>
    <property type="match status" value="2"/>
</dbReference>
<evidence type="ECO:0000259" key="2">
    <source>
        <dbReference type="Pfam" id="PF00501"/>
    </source>
</evidence>
<dbReference type="Gene3D" id="3.40.50.12780">
    <property type="entry name" value="N-terminal domain of ligase-like"/>
    <property type="match status" value="2"/>
</dbReference>
<feature type="domain" description="AMP-dependent synthetase/ligase" evidence="2">
    <location>
        <begin position="1083"/>
        <end position="1439"/>
    </location>
</feature>
<keyword evidence="5" id="KW-1185">Reference proteome</keyword>
<reference evidence="4 5" key="1">
    <citation type="submission" date="2022-05" db="EMBL/GenBank/DDBJ databases">
        <authorList>
            <consortium name="Genoscope - CEA"/>
            <person name="William W."/>
        </authorList>
    </citation>
    <scope>NUCLEOTIDE SEQUENCE [LARGE SCALE GENOMIC DNA]</scope>
</reference>
<dbReference type="Pfam" id="PF13193">
    <property type="entry name" value="AMP-binding_C"/>
    <property type="match status" value="3"/>
</dbReference>
<comment type="caution">
    <text evidence="4">The sequence shown here is derived from an EMBL/GenBank/DDBJ whole genome shotgun (WGS) entry which is preliminary data.</text>
</comment>
<dbReference type="Gene3D" id="2.30.38.10">
    <property type="entry name" value="Luciferase, Domain 3"/>
    <property type="match status" value="1"/>
</dbReference>
<feature type="transmembrane region" description="Helical" evidence="1">
    <location>
        <begin position="1131"/>
        <end position="1150"/>
    </location>
</feature>